<comment type="caution">
    <text evidence="2">The sequence shown here is derived from an EMBL/GenBank/DDBJ whole genome shotgun (WGS) entry which is preliminary data.</text>
</comment>
<reference evidence="2 3" key="1">
    <citation type="journal article" date="2020" name="Microorganisms">
        <title>Osmotic Adaptation and Compatible Solute Biosynthesis of Phototrophic Bacteria as Revealed from Genome Analyses.</title>
        <authorList>
            <person name="Imhoff J.F."/>
            <person name="Rahn T."/>
            <person name="Kunzel S."/>
            <person name="Keller A."/>
            <person name="Neulinger S.C."/>
        </authorList>
    </citation>
    <scope>NUCLEOTIDE SEQUENCE [LARGE SCALE GENOMIC DNA]</scope>
    <source>
        <strain evidence="2 3">DSM 25653</strain>
    </source>
</reference>
<dbReference type="AlphaFoldDB" id="A0A9X0WBE8"/>
<feature type="domain" description="GIY-YIG" evidence="1">
    <location>
        <begin position="51"/>
        <end position="131"/>
    </location>
</feature>
<dbReference type="RefSeq" id="WP_200247140.1">
    <property type="nucleotide sequence ID" value="NZ_NRRY01000037.1"/>
</dbReference>
<dbReference type="PROSITE" id="PS50164">
    <property type="entry name" value="GIY_YIG"/>
    <property type="match status" value="1"/>
</dbReference>
<dbReference type="Pfam" id="PF14267">
    <property type="entry name" value="DUF4357"/>
    <property type="match status" value="1"/>
</dbReference>
<gene>
    <name evidence="2" type="ORF">CKO42_18195</name>
</gene>
<evidence type="ECO:0000313" key="3">
    <source>
        <dbReference type="Proteomes" id="UP001138768"/>
    </source>
</evidence>
<dbReference type="InterPro" id="IPR025579">
    <property type="entry name" value="DUF4357"/>
</dbReference>
<dbReference type="Proteomes" id="UP001138768">
    <property type="component" value="Unassembled WGS sequence"/>
</dbReference>
<keyword evidence="3" id="KW-1185">Reference proteome</keyword>
<accession>A0A9X0WBE8</accession>
<evidence type="ECO:0000259" key="1">
    <source>
        <dbReference type="PROSITE" id="PS50164"/>
    </source>
</evidence>
<dbReference type="InterPro" id="IPR000305">
    <property type="entry name" value="GIY-YIG_endonuc"/>
</dbReference>
<proteinExistence type="predicted"/>
<protein>
    <recommendedName>
        <fullName evidence="1">GIY-YIG domain-containing protein</fullName>
    </recommendedName>
</protein>
<sequence>MTDAIGRSVRLFLVDGKSTGLITAEIMNWTGHVLTGPRTELPKFLARPEVARTGVYLLHGRDPEDPDRTMLYIGESDQVGTRLKQHNQEDKKTYWERTCVITSKDQNITKAHARYLESRLIGIATKAKRAKLDNGTAPPVVPLPEADCSDMEFFIEQIRLILPVLGLEFFREAPTASVSTTATDTSYPATQPPEPAGTVFALDHKKTGLHAEAQEIDGDFVLLKGSRTVTHWKQISTKDQGYAKLHRKLIEDGTLQPDPDPNSDWLILTEDIAFSSPSAAGAVVVGRSANGRIEWKVKGTQQTYAAWQEEQINQAEQTAAVPDTAPP</sequence>
<evidence type="ECO:0000313" key="2">
    <source>
        <dbReference type="EMBL" id="MBK1620334.1"/>
    </source>
</evidence>
<dbReference type="CDD" id="cd10447">
    <property type="entry name" value="GIY-YIG_unchar_2"/>
    <property type="match status" value="1"/>
</dbReference>
<dbReference type="EMBL" id="NRRY01000037">
    <property type="protein sequence ID" value="MBK1620334.1"/>
    <property type="molecule type" value="Genomic_DNA"/>
</dbReference>
<organism evidence="2 3">
    <name type="scientific">Lamprobacter modestohalophilus</name>
    <dbReference type="NCBI Taxonomy" id="1064514"/>
    <lineage>
        <taxon>Bacteria</taxon>
        <taxon>Pseudomonadati</taxon>
        <taxon>Pseudomonadota</taxon>
        <taxon>Gammaproteobacteria</taxon>
        <taxon>Chromatiales</taxon>
        <taxon>Chromatiaceae</taxon>
        <taxon>Lamprobacter</taxon>
    </lineage>
</organism>
<name>A0A9X0WBE8_9GAMM</name>